<reference evidence="3 4" key="1">
    <citation type="submission" date="2020-04" db="EMBL/GenBank/DDBJ databases">
        <authorList>
            <person name="Hitch T.C.A."/>
            <person name="Wylensek D."/>
            <person name="Clavel T."/>
        </authorList>
    </citation>
    <scope>NUCLEOTIDE SEQUENCE [LARGE SCALE GENOMIC DNA]</scope>
    <source>
        <strain evidence="3 4">BL-383-APC-3D</strain>
    </source>
</reference>
<dbReference type="GO" id="GO:0016787">
    <property type="term" value="F:hydrolase activity"/>
    <property type="evidence" value="ECO:0007669"/>
    <property type="project" value="InterPro"/>
</dbReference>
<accession>A0AB36CN03</accession>
<sequence length="267" mass="30395">MSALQVIDSHFHAWDLQRQSLAWLEAEKKLSVLRRDFSIAQLIDEYQGVADVELKGLVHIEADTTDAKIEDSMVLETMARTPELIGAVTRKVLSRHIDVDDRFVGVREVLHNDDIPRGRCLEDSFLDGLSVLAETGQVFEAVMREHELKDLWKACSQVPQAVVVVNHCGNVTAYDQQYESAIKNLASLPNVYCKVSGLSVKNLHLNKKVLQLLEAEFSRKRLLYASNWPVMNLYSSFQENLDLLRDHFEEDPDVFANNAKRVYKLKG</sequence>
<protein>
    <submittedName>
        <fullName evidence="3">Amidohydrolase family protein</fullName>
    </submittedName>
</protein>
<dbReference type="AlphaFoldDB" id="A0AB36CN03"/>
<organism evidence="3 4">
    <name type="scientific">Corynebacterium stationis</name>
    <dbReference type="NCBI Taxonomy" id="1705"/>
    <lineage>
        <taxon>Bacteria</taxon>
        <taxon>Bacillati</taxon>
        <taxon>Actinomycetota</taxon>
        <taxon>Actinomycetes</taxon>
        <taxon>Mycobacteriales</taxon>
        <taxon>Corynebacteriaceae</taxon>
        <taxon>Corynebacterium</taxon>
    </lineage>
</organism>
<evidence type="ECO:0000313" key="3">
    <source>
        <dbReference type="EMBL" id="NME89692.1"/>
    </source>
</evidence>
<dbReference type="SUPFAM" id="SSF51556">
    <property type="entry name" value="Metallo-dependent hydrolases"/>
    <property type="match status" value="1"/>
</dbReference>
<gene>
    <name evidence="3" type="ORF">HF853_08440</name>
</gene>
<dbReference type="RefSeq" id="WP_168969961.1">
    <property type="nucleotide sequence ID" value="NZ_JABAFZ010000007.1"/>
</dbReference>
<comment type="caution">
    <text evidence="3">The sequence shown here is derived from an EMBL/GenBank/DDBJ whole genome shotgun (WGS) entry which is preliminary data.</text>
</comment>
<evidence type="ECO:0000259" key="2">
    <source>
        <dbReference type="Pfam" id="PF04909"/>
    </source>
</evidence>
<dbReference type="Gene3D" id="3.20.20.140">
    <property type="entry name" value="Metal-dependent hydrolases"/>
    <property type="match status" value="1"/>
</dbReference>
<comment type="similarity">
    <text evidence="1">Belongs to the metallo-dependent hydrolases superfamily.</text>
</comment>
<dbReference type="PANTHER" id="PTHR43569">
    <property type="entry name" value="AMIDOHYDROLASE"/>
    <property type="match status" value="1"/>
</dbReference>
<dbReference type="PANTHER" id="PTHR43569:SF2">
    <property type="entry name" value="AMIDOHYDROLASE-RELATED DOMAIN-CONTAINING PROTEIN"/>
    <property type="match status" value="1"/>
</dbReference>
<dbReference type="Proteomes" id="UP000544551">
    <property type="component" value="Unassembled WGS sequence"/>
</dbReference>
<dbReference type="InterPro" id="IPR006680">
    <property type="entry name" value="Amidohydro-rel"/>
</dbReference>
<proteinExistence type="inferred from homology"/>
<evidence type="ECO:0000256" key="1">
    <source>
        <dbReference type="ARBA" id="ARBA00038310"/>
    </source>
</evidence>
<dbReference type="InterPro" id="IPR032466">
    <property type="entry name" value="Metal_Hydrolase"/>
</dbReference>
<name>A0AB36CN03_9CORY</name>
<dbReference type="InterPro" id="IPR052350">
    <property type="entry name" value="Metallo-dep_Lactonases"/>
</dbReference>
<dbReference type="EMBL" id="JABAFZ010000007">
    <property type="protein sequence ID" value="NME89692.1"/>
    <property type="molecule type" value="Genomic_DNA"/>
</dbReference>
<evidence type="ECO:0000313" key="4">
    <source>
        <dbReference type="Proteomes" id="UP000544551"/>
    </source>
</evidence>
<feature type="domain" description="Amidohydrolase-related" evidence="2">
    <location>
        <begin position="7"/>
        <end position="265"/>
    </location>
</feature>
<dbReference type="Pfam" id="PF04909">
    <property type="entry name" value="Amidohydro_2"/>
    <property type="match status" value="1"/>
</dbReference>